<dbReference type="RefSeq" id="WP_163803369.1">
    <property type="nucleotide sequence ID" value="NZ_AP022620.1"/>
</dbReference>
<evidence type="ECO:0008006" key="3">
    <source>
        <dbReference type="Google" id="ProtNLM"/>
    </source>
</evidence>
<sequence length="175" mass="19308">MAHSIELLLDDHSDAAIRQLWAALDDAGLPSQLRVRSATNRPHITMLAAERITPDVDAALAALVPRFPLDITIGAPVIFTGARLTLARLGVASEPLLDLHREVYQRCLQHVAREPYRHSAPGYWTPHVTLGRRLTAEDIGTAIQVIEPLCADISARIAGLRRWDGDQRVEHQLIG</sequence>
<dbReference type="EMBL" id="AP022620">
    <property type="protein sequence ID" value="BBZ75811.1"/>
    <property type="molecule type" value="Genomic_DNA"/>
</dbReference>
<protein>
    <recommendedName>
        <fullName evidence="3">2'-5' RNA ligase</fullName>
    </recommendedName>
</protein>
<gene>
    <name evidence="1" type="ORF">MANY_11480</name>
</gene>
<dbReference type="InterPro" id="IPR009097">
    <property type="entry name" value="Cyclic_Pdiesterase"/>
</dbReference>
<name>A0A6N4W955_9MYCO</name>
<proteinExistence type="predicted"/>
<dbReference type="KEGG" id="many:MANY_11480"/>
<keyword evidence="2" id="KW-1185">Reference proteome</keyword>
<dbReference type="Gene3D" id="3.90.1140.10">
    <property type="entry name" value="Cyclic phosphodiesterase"/>
    <property type="match status" value="1"/>
</dbReference>
<dbReference type="Proteomes" id="UP000467249">
    <property type="component" value="Chromosome"/>
</dbReference>
<evidence type="ECO:0000313" key="2">
    <source>
        <dbReference type="Proteomes" id="UP000467249"/>
    </source>
</evidence>
<dbReference type="Pfam" id="PF13563">
    <property type="entry name" value="2_5_RNA_ligase2"/>
    <property type="match status" value="1"/>
</dbReference>
<dbReference type="AlphaFoldDB" id="A0A6N4W955"/>
<dbReference type="SUPFAM" id="SSF55144">
    <property type="entry name" value="LigT-like"/>
    <property type="match status" value="1"/>
</dbReference>
<organism evidence="1 2">
    <name type="scientific">Mycolicibacterium anyangense</name>
    <dbReference type="NCBI Taxonomy" id="1431246"/>
    <lineage>
        <taxon>Bacteria</taxon>
        <taxon>Bacillati</taxon>
        <taxon>Actinomycetota</taxon>
        <taxon>Actinomycetes</taxon>
        <taxon>Mycobacteriales</taxon>
        <taxon>Mycobacteriaceae</taxon>
        <taxon>Mycolicibacterium</taxon>
    </lineage>
</organism>
<evidence type="ECO:0000313" key="1">
    <source>
        <dbReference type="EMBL" id="BBZ75811.1"/>
    </source>
</evidence>
<accession>A0A6N4W955</accession>
<reference evidence="1 2" key="1">
    <citation type="journal article" date="2019" name="Emerg. Microbes Infect.">
        <title>Comprehensive subspecies identification of 175 nontuberculous mycobacteria species based on 7547 genomic profiles.</title>
        <authorList>
            <person name="Matsumoto Y."/>
            <person name="Kinjo T."/>
            <person name="Motooka D."/>
            <person name="Nabeya D."/>
            <person name="Jung N."/>
            <person name="Uechi K."/>
            <person name="Horii T."/>
            <person name="Iida T."/>
            <person name="Fujita J."/>
            <person name="Nakamura S."/>
        </authorList>
    </citation>
    <scope>NUCLEOTIDE SEQUENCE [LARGE SCALE GENOMIC DNA]</scope>
    <source>
        <strain evidence="1 2">JCM 30275</strain>
    </source>
</reference>